<name>A0A5S5MCF6_9BACT</name>
<dbReference type="AlphaFoldDB" id="A0A5S5MCF6"/>
<dbReference type="Gene3D" id="2.60.40.3500">
    <property type="match status" value="1"/>
</dbReference>
<evidence type="ECO:0000259" key="2">
    <source>
        <dbReference type="Pfam" id="PF11741"/>
    </source>
</evidence>
<evidence type="ECO:0000313" key="4">
    <source>
        <dbReference type="Proteomes" id="UP000321899"/>
    </source>
</evidence>
<protein>
    <submittedName>
        <fullName evidence="3">AMIN domain-containing protein</fullName>
    </submittedName>
</protein>
<sequence length="272" mass="30202">MVKWGFAGVGILLVFIWSLILGLQLMGSTNGTVAILETDVSKNSGRYLVSVPESRNQSFGDSFTGEESLALVHEGKEDLPYLMAYEENKDNHQLSAEVSGMSGHGKNDMESSYLTGGSAETEGEVSSSEKIPVDLNINAMEGMELLSGISGEVKEIRKKDVEVRKRPLLKEIRFDDSSGRLVIIAGAAIHDVKTFTLENPRRIVLDLNNMESPYRSEQRMDLDSMHISSVRHFAHEDRVRIVLDMQEGWKGSYQKEPIDSGLEVVLVLMDIP</sequence>
<evidence type="ECO:0000313" key="3">
    <source>
        <dbReference type="EMBL" id="TYT73394.1"/>
    </source>
</evidence>
<dbReference type="InterPro" id="IPR021731">
    <property type="entry name" value="AMIN_dom"/>
</dbReference>
<gene>
    <name evidence="3" type="ORF">FIM25_15425</name>
</gene>
<dbReference type="Proteomes" id="UP000321899">
    <property type="component" value="Unassembled WGS sequence"/>
</dbReference>
<feature type="domain" description="AMIN" evidence="2">
    <location>
        <begin position="172"/>
        <end position="264"/>
    </location>
</feature>
<comment type="caution">
    <text evidence="3">The sequence shown here is derived from an EMBL/GenBank/DDBJ whole genome shotgun (WGS) entry which is preliminary data.</text>
</comment>
<feature type="region of interest" description="Disordered" evidence="1">
    <location>
        <begin position="98"/>
        <end position="128"/>
    </location>
</feature>
<accession>A0A5S5MCF6</accession>
<dbReference type="Pfam" id="PF11741">
    <property type="entry name" value="AMIN"/>
    <property type="match status" value="1"/>
</dbReference>
<dbReference type="RefSeq" id="WP_139450754.1">
    <property type="nucleotide sequence ID" value="NZ_VDMB01000032.1"/>
</dbReference>
<dbReference type="OrthoDB" id="5457863at2"/>
<reference evidence="3 4" key="1">
    <citation type="submission" date="2019-06" db="EMBL/GenBank/DDBJ databases">
        <title>Desulfobotulus mexicanus sp. nov., a novel sulfate-reducing bacterium isolated from the sediment of an alkaline crater lake in Mexico.</title>
        <authorList>
            <person name="Hirschler-Rea A."/>
        </authorList>
    </citation>
    <scope>NUCLEOTIDE SEQUENCE [LARGE SCALE GENOMIC DNA]</scope>
    <source>
        <strain evidence="3 4">PAR22N</strain>
    </source>
</reference>
<evidence type="ECO:0000256" key="1">
    <source>
        <dbReference type="SAM" id="MobiDB-lite"/>
    </source>
</evidence>
<keyword evidence="4" id="KW-1185">Reference proteome</keyword>
<dbReference type="EMBL" id="VDMB01000032">
    <property type="protein sequence ID" value="TYT73394.1"/>
    <property type="molecule type" value="Genomic_DNA"/>
</dbReference>
<organism evidence="3 4">
    <name type="scientific">Desulfobotulus mexicanus</name>
    <dbReference type="NCBI Taxonomy" id="2586642"/>
    <lineage>
        <taxon>Bacteria</taxon>
        <taxon>Pseudomonadati</taxon>
        <taxon>Thermodesulfobacteriota</taxon>
        <taxon>Desulfobacteria</taxon>
        <taxon>Desulfobacterales</taxon>
        <taxon>Desulfobacteraceae</taxon>
        <taxon>Desulfobotulus</taxon>
    </lineage>
</organism>
<proteinExistence type="predicted"/>